<dbReference type="EMBL" id="OOIN01000003">
    <property type="protein sequence ID" value="SPO22148.1"/>
    <property type="molecule type" value="Genomic_DNA"/>
</dbReference>
<feature type="region of interest" description="Disordered" evidence="1">
    <location>
        <begin position="77"/>
        <end position="101"/>
    </location>
</feature>
<evidence type="ECO:0000256" key="1">
    <source>
        <dbReference type="SAM" id="MobiDB-lite"/>
    </source>
</evidence>
<dbReference type="OrthoDB" id="94039at2759"/>
<proteinExistence type="predicted"/>
<protein>
    <recommendedName>
        <fullName evidence="2">AB hydrolase-1 domain-containing protein</fullName>
    </recommendedName>
</protein>
<sequence>MPSDDYRPADLLPSLEPTVAPQRPIIPTLFPRIVFSAPSQDPSSHRTQQWVATTHVYPAAWPRSHVRSAKSDIYDANIPSTSSLGPLPSDPEAAKAEQRRRREADFNHWLKISGGKEHEGQREVMRTLRKGCLKSGHTQRITEARTANEAQLWMTVNRIVPAPLDYDPEPNAHANDSREGITLILAHANGFHKEIFEPALEALIQKLQTEEFRGKYRIDEIWNFDCTHSGQAGSINRDLLGDKISWADHPRDMLKFLEHYLPETPSHPSAAPTWLPTFLPSYKASSPSAKRRLVGLGHSFGGASLTFLLHARPRMMEGLMLVDPAIVHCDDEQEVQIDKLFNHIWPPPSDFPLARGAIARKDTFDSLPDAKAYFESKSFFQVWHPRVLDLHLRFGLRASRLPPSRALSADDLHETELKQTSLELNNTKWHEAAAFSSTWMSYIGRKGMLTTDHGAWIGMISMKGGFDNFHLAGEIDQLDRGISFTIEGNHLVAQEEPDTLADALVKIMEVQANPQALKEEKLHRKIQKPKL</sequence>
<dbReference type="InterPro" id="IPR029058">
    <property type="entry name" value="AB_hydrolase_fold"/>
</dbReference>
<keyword evidence="4" id="KW-1185">Reference proteome</keyword>
<accession>A0A5C3DV78</accession>
<dbReference type="AlphaFoldDB" id="A0A5C3DV78"/>
<gene>
    <name evidence="3" type="ORF">UTRI_02154_B</name>
</gene>
<reference evidence="3 4" key="1">
    <citation type="submission" date="2018-03" db="EMBL/GenBank/DDBJ databases">
        <authorList>
            <person name="Guldener U."/>
        </authorList>
    </citation>
    <scope>NUCLEOTIDE SEQUENCE [LARGE SCALE GENOMIC DNA]</scope>
    <source>
        <strain evidence="3 4">NBRC100155</strain>
    </source>
</reference>
<evidence type="ECO:0000313" key="3">
    <source>
        <dbReference type="EMBL" id="SPO22148.1"/>
    </source>
</evidence>
<organism evidence="3 4">
    <name type="scientific">Ustilago trichophora</name>
    <dbReference type="NCBI Taxonomy" id="86804"/>
    <lineage>
        <taxon>Eukaryota</taxon>
        <taxon>Fungi</taxon>
        <taxon>Dikarya</taxon>
        <taxon>Basidiomycota</taxon>
        <taxon>Ustilaginomycotina</taxon>
        <taxon>Ustilaginomycetes</taxon>
        <taxon>Ustilaginales</taxon>
        <taxon>Ustilaginaceae</taxon>
        <taxon>Ustilago</taxon>
    </lineage>
</organism>
<feature type="compositionally biased region" description="Basic and acidic residues" evidence="1">
    <location>
        <begin position="92"/>
        <end position="101"/>
    </location>
</feature>
<evidence type="ECO:0000313" key="4">
    <source>
        <dbReference type="Proteomes" id="UP000324022"/>
    </source>
</evidence>
<name>A0A5C3DV78_9BASI</name>
<evidence type="ECO:0000259" key="2">
    <source>
        <dbReference type="Pfam" id="PF12697"/>
    </source>
</evidence>
<dbReference type="Pfam" id="PF12697">
    <property type="entry name" value="Abhydrolase_6"/>
    <property type="match status" value="1"/>
</dbReference>
<dbReference type="Gene3D" id="3.40.50.1820">
    <property type="entry name" value="alpha/beta hydrolase"/>
    <property type="match status" value="1"/>
</dbReference>
<dbReference type="Proteomes" id="UP000324022">
    <property type="component" value="Unassembled WGS sequence"/>
</dbReference>
<feature type="domain" description="AB hydrolase-1" evidence="2">
    <location>
        <begin position="183"/>
        <end position="502"/>
    </location>
</feature>
<dbReference type="InterPro" id="IPR000073">
    <property type="entry name" value="AB_hydrolase_1"/>
</dbReference>
<dbReference type="SUPFAM" id="SSF53474">
    <property type="entry name" value="alpha/beta-Hydrolases"/>
    <property type="match status" value="1"/>
</dbReference>